<accession>A0A0G1U9I9</accession>
<gene>
    <name evidence="1" type="ORF">UY22_C0050G0014</name>
</gene>
<comment type="caution">
    <text evidence="1">The sequence shown here is derived from an EMBL/GenBank/DDBJ whole genome shotgun (WGS) entry which is preliminary data.</text>
</comment>
<proteinExistence type="predicted"/>
<dbReference type="Proteomes" id="UP000034877">
    <property type="component" value="Unassembled WGS sequence"/>
</dbReference>
<protein>
    <submittedName>
        <fullName evidence="1">Uncharacterized protein</fullName>
    </submittedName>
</protein>
<dbReference type="AlphaFoldDB" id="A0A0G1U9I9"/>
<evidence type="ECO:0000313" key="2">
    <source>
        <dbReference type="Proteomes" id="UP000034877"/>
    </source>
</evidence>
<dbReference type="EMBL" id="LCPE01000050">
    <property type="protein sequence ID" value="KKU90739.1"/>
    <property type="molecule type" value="Genomic_DNA"/>
</dbReference>
<organism evidence="1 2">
    <name type="scientific">Candidatus Amesbacteria bacterium GW2011_GWC1_48_10</name>
    <dbReference type="NCBI Taxonomy" id="1618365"/>
    <lineage>
        <taxon>Bacteria</taxon>
        <taxon>Candidatus Amesiibacteriota</taxon>
    </lineage>
</organism>
<reference evidence="1 2" key="1">
    <citation type="journal article" date="2015" name="Nature">
        <title>rRNA introns, odd ribosomes, and small enigmatic genomes across a large radiation of phyla.</title>
        <authorList>
            <person name="Brown C.T."/>
            <person name="Hug L.A."/>
            <person name="Thomas B.C."/>
            <person name="Sharon I."/>
            <person name="Castelle C.J."/>
            <person name="Singh A."/>
            <person name="Wilkins M.J."/>
            <person name="Williams K.H."/>
            <person name="Banfield J.F."/>
        </authorList>
    </citation>
    <scope>NUCLEOTIDE SEQUENCE [LARGE SCALE GENOMIC DNA]</scope>
</reference>
<sequence>MLNKLGDSGSVLSCQIGLGGGGISQEKVGLGVGEAICVFVGVGLHGFEKVIVSGFTLITGCGFEGSLEVNFGRVSTRAEVDSGNYE</sequence>
<evidence type="ECO:0000313" key="1">
    <source>
        <dbReference type="EMBL" id="KKU90739.1"/>
    </source>
</evidence>
<name>A0A0G1U9I9_9BACT</name>